<dbReference type="PANTHER" id="PTHR48041">
    <property type="entry name" value="ABC TRANSPORTER G FAMILY MEMBER 28"/>
    <property type="match status" value="1"/>
</dbReference>
<dbReference type="InParanoid" id="A0A3N4L4F6"/>
<dbReference type="Gene3D" id="3.40.50.300">
    <property type="entry name" value="P-loop containing nucleotide triphosphate hydrolases"/>
    <property type="match status" value="2"/>
</dbReference>
<feature type="transmembrane region" description="Helical" evidence="9">
    <location>
        <begin position="1189"/>
        <end position="1215"/>
    </location>
</feature>
<evidence type="ECO:0000256" key="7">
    <source>
        <dbReference type="ARBA" id="ARBA00023136"/>
    </source>
</evidence>
<protein>
    <submittedName>
        <fullName evidence="11">P-loop containing nucleoside triphosphate hydrolase protein</fullName>
    </submittedName>
</protein>
<feature type="region of interest" description="Disordered" evidence="8">
    <location>
        <begin position="84"/>
        <end position="109"/>
    </location>
</feature>
<dbReference type="SMART" id="SM00382">
    <property type="entry name" value="AAA"/>
    <property type="match status" value="2"/>
</dbReference>
<feature type="compositionally biased region" description="Basic and acidic residues" evidence="8">
    <location>
        <begin position="26"/>
        <end position="36"/>
    </location>
</feature>
<feature type="region of interest" description="Disordered" evidence="8">
    <location>
        <begin position="697"/>
        <end position="716"/>
    </location>
</feature>
<feature type="transmembrane region" description="Helical" evidence="9">
    <location>
        <begin position="545"/>
        <end position="570"/>
    </location>
</feature>
<feature type="compositionally biased region" description="Basic and acidic residues" evidence="8">
    <location>
        <begin position="47"/>
        <end position="56"/>
    </location>
</feature>
<reference evidence="11 12" key="1">
    <citation type="journal article" date="2018" name="Nat. Ecol. Evol.">
        <title>Pezizomycetes genomes reveal the molecular basis of ectomycorrhizal truffle lifestyle.</title>
        <authorList>
            <person name="Murat C."/>
            <person name="Payen T."/>
            <person name="Noel B."/>
            <person name="Kuo A."/>
            <person name="Morin E."/>
            <person name="Chen J."/>
            <person name="Kohler A."/>
            <person name="Krizsan K."/>
            <person name="Balestrini R."/>
            <person name="Da Silva C."/>
            <person name="Montanini B."/>
            <person name="Hainaut M."/>
            <person name="Levati E."/>
            <person name="Barry K.W."/>
            <person name="Belfiori B."/>
            <person name="Cichocki N."/>
            <person name="Clum A."/>
            <person name="Dockter R.B."/>
            <person name="Fauchery L."/>
            <person name="Guy J."/>
            <person name="Iotti M."/>
            <person name="Le Tacon F."/>
            <person name="Lindquist E.A."/>
            <person name="Lipzen A."/>
            <person name="Malagnac F."/>
            <person name="Mello A."/>
            <person name="Molinier V."/>
            <person name="Miyauchi S."/>
            <person name="Poulain J."/>
            <person name="Riccioni C."/>
            <person name="Rubini A."/>
            <person name="Sitrit Y."/>
            <person name="Splivallo R."/>
            <person name="Traeger S."/>
            <person name="Wang M."/>
            <person name="Zifcakova L."/>
            <person name="Wipf D."/>
            <person name="Zambonelli A."/>
            <person name="Paolocci F."/>
            <person name="Nowrousian M."/>
            <person name="Ottonello S."/>
            <person name="Baldrian P."/>
            <person name="Spatafora J.W."/>
            <person name="Henrissat B."/>
            <person name="Nagy L.G."/>
            <person name="Aury J.M."/>
            <person name="Wincker P."/>
            <person name="Grigoriev I.V."/>
            <person name="Bonfante P."/>
            <person name="Martin F.M."/>
        </authorList>
    </citation>
    <scope>NUCLEOTIDE SEQUENCE [LARGE SCALE GENOMIC DNA]</scope>
    <source>
        <strain evidence="11 12">CCBAS932</strain>
    </source>
</reference>
<feature type="transmembrane region" description="Helical" evidence="9">
    <location>
        <begin position="523"/>
        <end position="539"/>
    </location>
</feature>
<evidence type="ECO:0000259" key="10">
    <source>
        <dbReference type="PROSITE" id="PS50893"/>
    </source>
</evidence>
<dbReference type="InterPro" id="IPR043926">
    <property type="entry name" value="ABCG_dom"/>
</dbReference>
<feature type="transmembrane region" description="Helical" evidence="9">
    <location>
        <begin position="577"/>
        <end position="596"/>
    </location>
</feature>
<dbReference type="STRING" id="1392247.A0A3N4L4F6"/>
<keyword evidence="3 9" id="KW-0812">Transmembrane</keyword>
<dbReference type="SUPFAM" id="SSF52540">
    <property type="entry name" value="P-loop containing nucleoside triphosphate hydrolases"/>
    <property type="match status" value="2"/>
</dbReference>
<dbReference type="InterPro" id="IPR003439">
    <property type="entry name" value="ABC_transporter-like_ATP-bd"/>
</dbReference>
<evidence type="ECO:0000256" key="2">
    <source>
        <dbReference type="ARBA" id="ARBA00022448"/>
    </source>
</evidence>
<dbReference type="PROSITE" id="PS00211">
    <property type="entry name" value="ABC_TRANSPORTER_1"/>
    <property type="match status" value="1"/>
</dbReference>
<dbReference type="InterPro" id="IPR050352">
    <property type="entry name" value="ABCG_transporters"/>
</dbReference>
<dbReference type="GO" id="GO:0005524">
    <property type="term" value="F:ATP binding"/>
    <property type="evidence" value="ECO:0007669"/>
    <property type="project" value="UniProtKB-KW"/>
</dbReference>
<name>A0A3N4L4F6_9PEZI</name>
<dbReference type="InterPro" id="IPR027417">
    <property type="entry name" value="P-loop_NTPase"/>
</dbReference>
<dbReference type="InterPro" id="IPR003593">
    <property type="entry name" value="AAA+_ATPase"/>
</dbReference>
<accession>A0A3N4L4F6</accession>
<feature type="domain" description="ABC transporter" evidence="10">
    <location>
        <begin position="743"/>
        <end position="989"/>
    </location>
</feature>
<dbReference type="GO" id="GO:0016020">
    <property type="term" value="C:membrane"/>
    <property type="evidence" value="ECO:0007669"/>
    <property type="project" value="UniProtKB-SubCell"/>
</dbReference>
<evidence type="ECO:0000256" key="8">
    <source>
        <dbReference type="SAM" id="MobiDB-lite"/>
    </source>
</evidence>
<feature type="compositionally biased region" description="Basic and acidic residues" evidence="8">
    <location>
        <begin position="700"/>
        <end position="716"/>
    </location>
</feature>
<dbReference type="Pfam" id="PF19055">
    <property type="entry name" value="ABC2_membrane_7"/>
    <property type="match status" value="2"/>
</dbReference>
<dbReference type="OrthoDB" id="66620at2759"/>
<dbReference type="InterPro" id="IPR017871">
    <property type="entry name" value="ABC_transporter-like_CS"/>
</dbReference>
<evidence type="ECO:0000256" key="1">
    <source>
        <dbReference type="ARBA" id="ARBA00004141"/>
    </source>
</evidence>
<gene>
    <name evidence="11" type="ORF">P167DRAFT_479250</name>
</gene>
<proteinExistence type="predicted"/>
<evidence type="ECO:0000256" key="6">
    <source>
        <dbReference type="ARBA" id="ARBA00022989"/>
    </source>
</evidence>
<feature type="transmembrane region" description="Helical" evidence="9">
    <location>
        <begin position="1155"/>
        <end position="1183"/>
    </location>
</feature>
<feature type="region of interest" description="Disordered" evidence="8">
    <location>
        <begin position="1"/>
        <end position="68"/>
    </location>
</feature>
<feature type="transmembrane region" description="Helical" evidence="9">
    <location>
        <begin position="1305"/>
        <end position="1327"/>
    </location>
</feature>
<dbReference type="GO" id="GO:0016887">
    <property type="term" value="F:ATP hydrolysis activity"/>
    <property type="evidence" value="ECO:0007669"/>
    <property type="project" value="InterPro"/>
</dbReference>
<feature type="transmembrane region" description="Helical" evidence="9">
    <location>
        <begin position="1227"/>
        <end position="1247"/>
    </location>
</feature>
<feature type="transmembrane region" description="Helical" evidence="9">
    <location>
        <begin position="431"/>
        <end position="452"/>
    </location>
</feature>
<dbReference type="FunFam" id="3.40.50.300:FF:001433">
    <property type="entry name" value="ABC transporter, putative"/>
    <property type="match status" value="1"/>
</dbReference>
<keyword evidence="11" id="KW-0378">Hydrolase</keyword>
<dbReference type="EMBL" id="ML119105">
    <property type="protein sequence ID" value="RPB17794.1"/>
    <property type="molecule type" value="Genomic_DNA"/>
</dbReference>
<dbReference type="GO" id="GO:0140359">
    <property type="term" value="F:ABC-type transporter activity"/>
    <property type="evidence" value="ECO:0007669"/>
    <property type="project" value="InterPro"/>
</dbReference>
<keyword evidence="2" id="KW-0813">Transport</keyword>
<dbReference type="Pfam" id="PF00005">
    <property type="entry name" value="ABC_tran"/>
    <property type="match status" value="2"/>
</dbReference>
<evidence type="ECO:0000256" key="5">
    <source>
        <dbReference type="ARBA" id="ARBA00022840"/>
    </source>
</evidence>
<evidence type="ECO:0000256" key="9">
    <source>
        <dbReference type="SAM" id="Phobius"/>
    </source>
</evidence>
<feature type="transmembrane region" description="Helical" evidence="9">
    <location>
        <begin position="1118"/>
        <end position="1135"/>
    </location>
</feature>
<comment type="subcellular location">
    <subcellularLocation>
        <location evidence="1">Membrane</location>
        <topology evidence="1">Multi-pass membrane protein</topology>
    </subcellularLocation>
</comment>
<dbReference type="PANTHER" id="PTHR48041:SF119">
    <property type="entry name" value="ROA1P"/>
    <property type="match status" value="1"/>
</dbReference>
<evidence type="ECO:0000313" key="11">
    <source>
        <dbReference type="EMBL" id="RPB17794.1"/>
    </source>
</evidence>
<keyword evidence="12" id="KW-1185">Reference proteome</keyword>
<dbReference type="InterPro" id="IPR013525">
    <property type="entry name" value="ABC2_TM"/>
</dbReference>
<dbReference type="Pfam" id="PF01061">
    <property type="entry name" value="ABC2_membrane"/>
    <property type="match status" value="2"/>
</dbReference>
<keyword evidence="4" id="KW-0547">Nucleotide-binding</keyword>
<dbReference type="PROSITE" id="PS50893">
    <property type="entry name" value="ABC_TRANSPORTER_2"/>
    <property type="match status" value="2"/>
</dbReference>
<dbReference type="FunCoup" id="A0A3N4L4F6">
    <property type="interactions" value="49"/>
</dbReference>
<feature type="compositionally biased region" description="Acidic residues" evidence="8">
    <location>
        <begin position="37"/>
        <end position="46"/>
    </location>
</feature>
<evidence type="ECO:0000256" key="4">
    <source>
        <dbReference type="ARBA" id="ARBA00022741"/>
    </source>
</evidence>
<sequence length="1340" mass="146914">MEKELEITTTGSPPDPAGDHIPALHQDQKNAEKPDILDDDITNIDVSEDKDSRASTEDEEQHISFRPVEPVAVSVRGLTITVSEHSTLGKKKKKPNNNDGGEAPPEEKEKKILDAVSADFPAGELTAIIGGSGSGKTSMLNIMSSRMTGTNLRTTGTTTFAGGRALSDVSYAYVMQQDVLLPTLTVRETLQYSAELRLPASTTPAERTRVVEEVILQLGLKECADTRIGDNEHKGCSGGEKRRTSIGVQLLANPSVLFLDEPTTGLDATSAFQVVRTLKRLAARGRTVVATIHQPRSEIWGLFDRIVLLSGGRPLYAGRVEGVLEHFRGLGWPLREHENPADFLVDLAAVDYRGARAEDESRARITGLVERWREAEGKVLAEENGGGGGVGKGVCDAPQQGGGKKLQSGPGLGREIAVLTRRGLKITFRDPMGIAGALFEAILMGVIAGWIFFDVNKSLSGIRTREAALYIAASLQGYLILLFETYRICETDIKLFDRERGEGVVSVVGFLVSRRIARLCEDITVPFLFSTIFYFMVGFDSAPVQYFVFFAIVLVGQFLAVSFATLCVGVNRNFAEAVLVGNLSYTLQSVACGYFIQASTMPVYVRWCKYISYNWYAFGALVSNEFSDKFYACPATNASPTNPQCLEYTGKFILDSLSFPEHWRTVPIVINVSWAVFFYIVAGLLLKFKPVDINVSSARPKSDEKDRSAGKENITRTGREQVKEIDVVLDNCSLTIEKPGMSLGLFGKTKGTVELEILKGVSSRFEAGKLNVIMGPSGSGKSTLLNLMSRRLHSSISTRYRSAGKMLFNGALPSDTVIRSLCSYVTQDDDALLPSLTVRETLQFAAALRLPGWMSKEEKHRRAEEVILKMGLKDCADNLIGSEFAKGISGGEKRRVTIAVQILTEPRILLLDEPTSGLDAFTAASILGVLRGLAEEGRTVISTIHQSRSDLFQGFGNILLLARGGHVVYSGKGDQMLPYFASLGHTCPTTTNPADFALDLVTVDLQHAGREAASRVKVQRLIERFSHSEALALEEGAAPKEISLPAELGQMKRAKAPFRTAYPILVRRGLINLRRQPQQIVARLMQVVGLGIILALFYSPLKHDYYSVQNRVGFVQQILSLIFVGMLQNVSVYPFERDVFYKEHDDRAYGTTAFFVAYLTLELPFELATSLIFSVLAVLAVGLPRTAKLFFIVTFNTFCITSCGESVGIFFNTLFAHTGFSVNVTSTILSIGVFMAGIMSIDMPGFLEAFNYLSPNKYATQNLVPYSMMGVKFTCTDAQRLPGGRCPLETGEEALALFGMGTKDVWWSLVGLAIATVAYRAIAYMVLRVRRMHLGVRMKE</sequence>
<feature type="transmembrane region" description="Helical" evidence="9">
    <location>
        <begin position="666"/>
        <end position="686"/>
    </location>
</feature>
<keyword evidence="5" id="KW-0067">ATP-binding</keyword>
<dbReference type="Proteomes" id="UP000277580">
    <property type="component" value="Unassembled WGS sequence"/>
</dbReference>
<evidence type="ECO:0000256" key="3">
    <source>
        <dbReference type="ARBA" id="ARBA00022692"/>
    </source>
</evidence>
<feature type="domain" description="ABC transporter" evidence="10">
    <location>
        <begin position="75"/>
        <end position="336"/>
    </location>
</feature>
<keyword evidence="7 9" id="KW-0472">Membrane</keyword>
<feature type="transmembrane region" description="Helical" evidence="9">
    <location>
        <begin position="1080"/>
        <end position="1098"/>
    </location>
</feature>
<organism evidence="11 12">
    <name type="scientific">Morchella conica CCBAS932</name>
    <dbReference type="NCBI Taxonomy" id="1392247"/>
    <lineage>
        <taxon>Eukaryota</taxon>
        <taxon>Fungi</taxon>
        <taxon>Dikarya</taxon>
        <taxon>Ascomycota</taxon>
        <taxon>Pezizomycotina</taxon>
        <taxon>Pezizomycetes</taxon>
        <taxon>Pezizales</taxon>
        <taxon>Morchellaceae</taxon>
        <taxon>Morchella</taxon>
    </lineage>
</organism>
<evidence type="ECO:0000313" key="12">
    <source>
        <dbReference type="Proteomes" id="UP000277580"/>
    </source>
</evidence>
<keyword evidence="6 9" id="KW-1133">Transmembrane helix</keyword>